<proteinExistence type="inferred from homology"/>
<evidence type="ECO:0000256" key="1">
    <source>
        <dbReference type="ARBA" id="ARBA00004167"/>
    </source>
</evidence>
<dbReference type="Proteomes" id="UP001181693">
    <property type="component" value="Unassembled WGS sequence"/>
</dbReference>
<feature type="transmembrane region" description="Helical" evidence="6">
    <location>
        <begin position="272"/>
        <end position="296"/>
    </location>
</feature>
<dbReference type="GO" id="GO:0012505">
    <property type="term" value="C:endomembrane system"/>
    <property type="evidence" value="ECO:0007669"/>
    <property type="project" value="UniProtKB-ARBA"/>
</dbReference>
<dbReference type="Pfam" id="PF05827">
    <property type="entry name" value="VAS1_LD"/>
    <property type="match status" value="1"/>
</dbReference>
<feature type="domain" description="V-type proton ATPase subunit S1/VOA1 transmembrane" evidence="8">
    <location>
        <begin position="266"/>
        <end position="302"/>
    </location>
</feature>
<keyword evidence="5 6" id="KW-0472">Membrane</keyword>
<accession>A0AAV3A759</accession>
<dbReference type="AlphaFoldDB" id="A0AAV3A759"/>
<evidence type="ECO:0000259" key="7">
    <source>
        <dbReference type="Pfam" id="PF05827"/>
    </source>
</evidence>
<evidence type="ECO:0000256" key="4">
    <source>
        <dbReference type="ARBA" id="ARBA00022989"/>
    </source>
</evidence>
<keyword evidence="3 6" id="KW-0812">Transmembrane</keyword>
<feature type="domain" description="V-type proton ATPase subunit S1 luminal" evidence="7">
    <location>
        <begin position="104"/>
        <end position="251"/>
    </location>
</feature>
<protein>
    <recommendedName>
        <fullName evidence="11">V-type proton ATPase subunit S1-like protein</fullName>
    </recommendedName>
</protein>
<evidence type="ECO:0000313" key="10">
    <source>
        <dbReference type="Proteomes" id="UP001181693"/>
    </source>
</evidence>
<dbReference type="Pfam" id="PF20520">
    <property type="entry name" value="Ac45-VOA1_TM"/>
    <property type="match status" value="1"/>
</dbReference>
<dbReference type="GO" id="GO:0030641">
    <property type="term" value="P:regulation of cellular pH"/>
    <property type="evidence" value="ECO:0007669"/>
    <property type="project" value="TreeGrafter"/>
</dbReference>
<evidence type="ECO:0008006" key="11">
    <source>
        <dbReference type="Google" id="ProtNLM"/>
    </source>
</evidence>
<dbReference type="Gene3D" id="2.40.160.110">
    <property type="match status" value="1"/>
</dbReference>
<dbReference type="GO" id="GO:0098588">
    <property type="term" value="C:bounding membrane of organelle"/>
    <property type="evidence" value="ECO:0007669"/>
    <property type="project" value="UniProtKB-ARBA"/>
</dbReference>
<dbReference type="PANTHER" id="PTHR12471">
    <property type="entry name" value="VACUOLAR ATP SYNTHASE SUBUNIT S1"/>
    <property type="match status" value="1"/>
</dbReference>
<comment type="caution">
    <text evidence="9">The sequence shown here is derived from an EMBL/GenBank/DDBJ whole genome shotgun (WGS) entry which is preliminary data.</text>
</comment>
<dbReference type="GO" id="GO:0033176">
    <property type="term" value="C:proton-transporting V-type ATPase complex"/>
    <property type="evidence" value="ECO:0007669"/>
    <property type="project" value="TreeGrafter"/>
</dbReference>
<dbReference type="InterPro" id="IPR008388">
    <property type="entry name" value="Ac45_acc_su"/>
</dbReference>
<gene>
    <name evidence="9" type="ORF">GDO54_014339</name>
</gene>
<keyword evidence="4 6" id="KW-1133">Transmembrane helix</keyword>
<evidence type="ECO:0000259" key="8">
    <source>
        <dbReference type="Pfam" id="PF20520"/>
    </source>
</evidence>
<evidence type="ECO:0000256" key="5">
    <source>
        <dbReference type="ARBA" id="ARBA00023136"/>
    </source>
</evidence>
<evidence type="ECO:0000313" key="9">
    <source>
        <dbReference type="EMBL" id="DBA23425.1"/>
    </source>
</evidence>
<keyword evidence="10" id="KW-1185">Reference proteome</keyword>
<dbReference type="GO" id="GO:0001671">
    <property type="term" value="F:ATPase activator activity"/>
    <property type="evidence" value="ECO:0007669"/>
    <property type="project" value="TreeGrafter"/>
</dbReference>
<dbReference type="InterPro" id="IPR046755">
    <property type="entry name" value="VAS1_LD"/>
</dbReference>
<comment type="similarity">
    <text evidence="2">Belongs to the vacuolar ATPase subunit S1 family.</text>
</comment>
<reference evidence="9" key="1">
    <citation type="thesis" date="2020" institute="ProQuest LLC" country="789 East Eisenhower Parkway, Ann Arbor, MI, USA">
        <title>Comparative Genomics and Chromosome Evolution.</title>
        <authorList>
            <person name="Mudd A.B."/>
        </authorList>
    </citation>
    <scope>NUCLEOTIDE SEQUENCE</scope>
    <source>
        <strain evidence="9">1538</strain>
        <tissue evidence="9">Blood</tissue>
    </source>
</reference>
<sequence length="355" mass="41401">MERNRLCFIVAIIAMGFFRSIAWVSAGLEDRYHLQSASSEEYVWSFGYPNNHNMGQDLNLQQAGLKKELYYNIVKKETITKEEVIHENNLLQRNTVNVTIGGSTCILFAFKRIIIKFKNQTQLDLTNSNFSLYDTVDIEDSSCNEEYTTLSLTFRNTEHLKQLTLRFVMVKSYYKLSVQNWYKLQSIQILINHTVQATFNSTKIFAPISYSYHCRHVSSLQKYDALLVPTSEDNSLALWDVTFLDFQIQGFHIEEGEFSYAKDCMTYFSPAILMGLVMSLILLLVLAYALHMLIYLKSMDRHYQRKCSATYFPKTKDSYLEDEREPLRGCGQEFYELRQPEYCRLSNQHCASVSH</sequence>
<dbReference type="GO" id="GO:0030659">
    <property type="term" value="C:cytoplasmic vesicle membrane"/>
    <property type="evidence" value="ECO:0007669"/>
    <property type="project" value="UniProtKB-ARBA"/>
</dbReference>
<evidence type="ECO:0000256" key="6">
    <source>
        <dbReference type="SAM" id="Phobius"/>
    </source>
</evidence>
<comment type="subcellular location">
    <subcellularLocation>
        <location evidence="1">Membrane</location>
        <topology evidence="1">Single-pass membrane protein</topology>
    </subcellularLocation>
</comment>
<name>A0AAV3A759_PYXAD</name>
<evidence type="ECO:0000256" key="2">
    <source>
        <dbReference type="ARBA" id="ARBA00009037"/>
    </source>
</evidence>
<dbReference type="EMBL" id="DYDO01000006">
    <property type="protein sequence ID" value="DBA23425.1"/>
    <property type="molecule type" value="Genomic_DNA"/>
</dbReference>
<organism evidence="9 10">
    <name type="scientific">Pyxicephalus adspersus</name>
    <name type="common">African bullfrog</name>
    <dbReference type="NCBI Taxonomy" id="30357"/>
    <lineage>
        <taxon>Eukaryota</taxon>
        <taxon>Metazoa</taxon>
        <taxon>Chordata</taxon>
        <taxon>Craniata</taxon>
        <taxon>Vertebrata</taxon>
        <taxon>Euteleostomi</taxon>
        <taxon>Amphibia</taxon>
        <taxon>Batrachia</taxon>
        <taxon>Anura</taxon>
        <taxon>Neobatrachia</taxon>
        <taxon>Ranoidea</taxon>
        <taxon>Pyxicephalidae</taxon>
        <taxon>Pyxicephalinae</taxon>
        <taxon>Pyxicephalus</taxon>
    </lineage>
</organism>
<dbReference type="InterPro" id="IPR046756">
    <property type="entry name" value="VAS1/VOA1_TM"/>
</dbReference>
<dbReference type="FunFam" id="2.40.160.110:FF:000003">
    <property type="entry name" value="ATPase H+ transporting accessory protein 1"/>
    <property type="match status" value="1"/>
</dbReference>
<evidence type="ECO:0000256" key="3">
    <source>
        <dbReference type="ARBA" id="ARBA00022692"/>
    </source>
</evidence>
<dbReference type="PANTHER" id="PTHR12471:SF3">
    <property type="entry name" value="ATPASE, H+ TRANSPORTING, LYSOSOMAL ACCESSORY PROTEIN 1-LIKE"/>
    <property type="match status" value="1"/>
</dbReference>